<name>R7Z5D5_CONA1</name>
<organism evidence="2 3">
    <name type="scientific">Coniosporium apollinis (strain CBS 100218)</name>
    <name type="common">Rock-inhabiting black yeast</name>
    <dbReference type="NCBI Taxonomy" id="1168221"/>
    <lineage>
        <taxon>Eukaryota</taxon>
        <taxon>Fungi</taxon>
        <taxon>Dikarya</taxon>
        <taxon>Ascomycota</taxon>
        <taxon>Pezizomycotina</taxon>
        <taxon>Dothideomycetes</taxon>
        <taxon>Dothideomycetes incertae sedis</taxon>
        <taxon>Coniosporium</taxon>
    </lineage>
</organism>
<sequence length="540" mass="59954">MSGRSFERAALRLYAKGRLANALKPISTVHERVEAIQKIEGSDSAGQTERTTDPEFLKWATEQLKEVLANPEQVHKQDGVALADLMRWEHSDDSLFESMVVMAKKYASNTPFVVSLLATMPRADDTHKGAWRDILSEMLQMFSLCHEPEPEPAPESAPRSNIGLGYGSRGVVLSEGTWGVAYPSRLAMATYPSIYGVHAPAKPRKAPFDPKAMAELLRDCLSENFEPEAKTILDKVVSDADRINTSDFHTMLLPFLKEVVLVLRAQSVPLTDSRFQALYQSVINSYIMRYVGMEPAPPPNWTRPPAGCGCADCARLDEFLVSPTESVGRFSMAEKRRKHLHYQLESQRGDYTQDTERTRSPYTLVVTKTNKSYNDALHKWQARREEARSDIRAIGDKNLRALLGDRYAELTQFTAVTLPEAARVLPTTRTLPPLPSVNRAHNTRPAKRQRLDHGYRPGPPRPGQPYSQPWGRAAQGPSSTYRPSGAAAAQPLAPTSGNQIPPMADVSRPTGLHPGSTTQSVNPIRKRKAIPELVDLTGED</sequence>
<accession>R7Z5D5</accession>
<feature type="region of interest" description="Disordered" evidence="1">
    <location>
        <begin position="427"/>
        <end position="540"/>
    </location>
</feature>
<proteinExistence type="predicted"/>
<dbReference type="EMBL" id="JH767611">
    <property type="protein sequence ID" value="EON69318.1"/>
    <property type="molecule type" value="Genomic_DNA"/>
</dbReference>
<dbReference type="RefSeq" id="XP_007784635.1">
    <property type="nucleotide sequence ID" value="XM_007786445.1"/>
</dbReference>
<evidence type="ECO:0000313" key="3">
    <source>
        <dbReference type="Proteomes" id="UP000016924"/>
    </source>
</evidence>
<dbReference type="AlphaFoldDB" id="R7Z5D5"/>
<gene>
    <name evidence="2" type="ORF">W97_08578</name>
</gene>
<dbReference type="eggNOG" id="ENOG502T61E">
    <property type="taxonomic scope" value="Eukaryota"/>
</dbReference>
<dbReference type="OrthoDB" id="27483at2759"/>
<dbReference type="GeneID" id="19905889"/>
<dbReference type="HOGENOM" id="CLU_504330_0_0_1"/>
<dbReference type="Proteomes" id="UP000016924">
    <property type="component" value="Unassembled WGS sequence"/>
</dbReference>
<evidence type="ECO:0000256" key="1">
    <source>
        <dbReference type="SAM" id="MobiDB-lite"/>
    </source>
</evidence>
<protein>
    <submittedName>
        <fullName evidence="2">Uncharacterized protein</fullName>
    </submittedName>
</protein>
<evidence type="ECO:0000313" key="2">
    <source>
        <dbReference type="EMBL" id="EON69318.1"/>
    </source>
</evidence>
<reference evidence="3" key="1">
    <citation type="submission" date="2012-06" db="EMBL/GenBank/DDBJ databases">
        <title>The genome sequence of Coniosporium apollinis CBS 100218.</title>
        <authorList>
            <consortium name="The Broad Institute Genome Sequencing Platform"/>
            <person name="Cuomo C."/>
            <person name="Gorbushina A."/>
            <person name="Noack S."/>
            <person name="Walker B."/>
            <person name="Young S.K."/>
            <person name="Zeng Q."/>
            <person name="Gargeya S."/>
            <person name="Fitzgerald M."/>
            <person name="Haas B."/>
            <person name="Abouelleil A."/>
            <person name="Alvarado L."/>
            <person name="Arachchi H.M."/>
            <person name="Berlin A.M."/>
            <person name="Chapman S.B."/>
            <person name="Goldberg J."/>
            <person name="Griggs A."/>
            <person name="Gujja S."/>
            <person name="Hansen M."/>
            <person name="Howarth C."/>
            <person name="Imamovic A."/>
            <person name="Larimer J."/>
            <person name="McCowan C."/>
            <person name="Montmayeur A."/>
            <person name="Murphy C."/>
            <person name="Neiman D."/>
            <person name="Pearson M."/>
            <person name="Priest M."/>
            <person name="Roberts A."/>
            <person name="Saif S."/>
            <person name="Shea T."/>
            <person name="Sisk P."/>
            <person name="Sykes S."/>
            <person name="Wortman J."/>
            <person name="Nusbaum C."/>
            <person name="Birren B."/>
        </authorList>
    </citation>
    <scope>NUCLEOTIDE SEQUENCE [LARGE SCALE GENOMIC DNA]</scope>
    <source>
        <strain evidence="3">CBS 100218</strain>
    </source>
</reference>
<keyword evidence="3" id="KW-1185">Reference proteome</keyword>